<keyword evidence="2" id="KW-1185">Reference proteome</keyword>
<comment type="caution">
    <text evidence="1">The sequence shown here is derived from an EMBL/GenBank/DDBJ whole genome shotgun (WGS) entry which is preliminary data.</text>
</comment>
<name>A0ACC7LKF5_9FLAO</name>
<dbReference type="Proteomes" id="UP001595191">
    <property type="component" value="Unassembled WGS sequence"/>
</dbReference>
<dbReference type="EMBL" id="JBHFPV010000002">
    <property type="protein sequence ID" value="MFH6604273.1"/>
    <property type="molecule type" value="Genomic_DNA"/>
</dbReference>
<protein>
    <submittedName>
        <fullName evidence="1">Uncharacterized protein</fullName>
    </submittedName>
</protein>
<sequence length="40" mass="4564">MRGDSNTIVYIVAGIVLLHFVVGFIWLAIKMTKKDKIDEK</sequence>
<proteinExistence type="predicted"/>
<reference evidence="1" key="1">
    <citation type="submission" date="2024-09" db="EMBL/GenBank/DDBJ databases">
        <authorList>
            <person name="Liu J."/>
        </authorList>
    </citation>
    <scope>NUCLEOTIDE SEQUENCE</scope>
    <source>
        <strain evidence="1">NBU2967</strain>
    </source>
</reference>
<evidence type="ECO:0000313" key="2">
    <source>
        <dbReference type="Proteomes" id="UP001595191"/>
    </source>
</evidence>
<gene>
    <name evidence="1" type="ORF">ACEZ3G_12345</name>
</gene>
<evidence type="ECO:0000313" key="1">
    <source>
        <dbReference type="EMBL" id="MFH6604273.1"/>
    </source>
</evidence>
<accession>A0ACC7LKF5</accession>
<organism evidence="1 2">
    <name type="scientific">Meishania litoralis</name>
    <dbReference type="NCBI Taxonomy" id="3434685"/>
    <lineage>
        <taxon>Bacteria</taxon>
        <taxon>Pseudomonadati</taxon>
        <taxon>Bacteroidota</taxon>
        <taxon>Flavobacteriia</taxon>
        <taxon>Flavobacteriales</taxon>
        <taxon>Flavobacteriaceae</taxon>
        <taxon>Meishania</taxon>
    </lineage>
</organism>